<organism evidence="5 6">
    <name type="scientific">Thermohalobaculum xanthum</name>
    <dbReference type="NCBI Taxonomy" id="2753746"/>
    <lineage>
        <taxon>Bacteria</taxon>
        <taxon>Pseudomonadati</taxon>
        <taxon>Pseudomonadota</taxon>
        <taxon>Alphaproteobacteria</taxon>
        <taxon>Rhodobacterales</taxon>
        <taxon>Paracoccaceae</taxon>
        <taxon>Thermohalobaculum</taxon>
    </lineage>
</organism>
<dbReference type="GO" id="GO:0016491">
    <property type="term" value="F:oxidoreductase activity"/>
    <property type="evidence" value="ECO:0007669"/>
    <property type="project" value="UniProtKB-KW"/>
</dbReference>
<sequence length="252" mass="26082">MSHLKDKVAIVTGASRGIGAATARLMAEQGAAVILAARSTGETGALAAELTAAGHRAEAMACDVARFEDVAATVARARERFGGLDIVVNNAGMIEPIAQLVASDPAEWGQAIDVNLKGVYHGLRAAIPAMESGAVIVNISSGAAHSPLEGWSAYCAAKAGAAMLTRAAHLECAGRGIRVVGLSPGTVATQMQRSIKQSGLNPVSRLEWSDHIPPEWPARCIAWLCGPEGAEFAGTEVSLRDETIRRRVGLAA</sequence>
<dbReference type="SUPFAM" id="SSF51735">
    <property type="entry name" value="NAD(P)-binding Rossmann-fold domains"/>
    <property type="match status" value="1"/>
</dbReference>
<protein>
    <submittedName>
        <fullName evidence="5">SDR family oxidoreductase</fullName>
    </submittedName>
</protein>
<evidence type="ECO:0000256" key="2">
    <source>
        <dbReference type="ARBA" id="ARBA00023002"/>
    </source>
</evidence>
<dbReference type="EMBL" id="JAEHHL010000008">
    <property type="protein sequence ID" value="MBK0400406.1"/>
    <property type="molecule type" value="Genomic_DNA"/>
</dbReference>
<dbReference type="Proteomes" id="UP000655420">
    <property type="component" value="Unassembled WGS sequence"/>
</dbReference>
<evidence type="ECO:0000313" key="6">
    <source>
        <dbReference type="Proteomes" id="UP000655420"/>
    </source>
</evidence>
<dbReference type="AlphaFoldDB" id="A0A8J7M895"/>
<dbReference type="PANTHER" id="PTHR43669:SF3">
    <property type="entry name" value="ALCOHOL DEHYDROGENASE, PUTATIVE (AFU_ORTHOLOGUE AFUA_3G03445)-RELATED"/>
    <property type="match status" value="1"/>
</dbReference>
<feature type="domain" description="Ketoreductase" evidence="4">
    <location>
        <begin position="7"/>
        <end position="185"/>
    </location>
</feature>
<evidence type="ECO:0000259" key="4">
    <source>
        <dbReference type="SMART" id="SM00822"/>
    </source>
</evidence>
<dbReference type="CDD" id="cd05233">
    <property type="entry name" value="SDR_c"/>
    <property type="match status" value="1"/>
</dbReference>
<dbReference type="FunFam" id="3.40.50.720:FF:000084">
    <property type="entry name" value="Short-chain dehydrogenase reductase"/>
    <property type="match status" value="1"/>
</dbReference>
<dbReference type="Gene3D" id="3.40.50.720">
    <property type="entry name" value="NAD(P)-binding Rossmann-like Domain"/>
    <property type="match status" value="1"/>
</dbReference>
<comment type="similarity">
    <text evidence="1 3">Belongs to the short-chain dehydrogenases/reductases (SDR) family.</text>
</comment>
<accession>A0A8J7M895</accession>
<dbReference type="Pfam" id="PF00106">
    <property type="entry name" value="adh_short"/>
    <property type="match status" value="1"/>
</dbReference>
<dbReference type="InterPro" id="IPR036291">
    <property type="entry name" value="NAD(P)-bd_dom_sf"/>
</dbReference>
<keyword evidence="2" id="KW-0560">Oxidoreductase</keyword>
<evidence type="ECO:0000256" key="3">
    <source>
        <dbReference type="RuleBase" id="RU000363"/>
    </source>
</evidence>
<comment type="caution">
    <text evidence="5">The sequence shown here is derived from an EMBL/GenBank/DDBJ whole genome shotgun (WGS) entry which is preliminary data.</text>
</comment>
<evidence type="ECO:0000256" key="1">
    <source>
        <dbReference type="ARBA" id="ARBA00006484"/>
    </source>
</evidence>
<name>A0A8J7M895_9RHOB</name>
<dbReference type="PANTHER" id="PTHR43669">
    <property type="entry name" value="5-KETO-D-GLUCONATE 5-REDUCTASE"/>
    <property type="match status" value="1"/>
</dbReference>
<dbReference type="PROSITE" id="PS00061">
    <property type="entry name" value="ADH_SHORT"/>
    <property type="match status" value="1"/>
</dbReference>
<gene>
    <name evidence="5" type="ORF">H0I76_14490</name>
</gene>
<keyword evidence="6" id="KW-1185">Reference proteome</keyword>
<dbReference type="InterPro" id="IPR057326">
    <property type="entry name" value="KR_dom"/>
</dbReference>
<dbReference type="RefSeq" id="WP_200611162.1">
    <property type="nucleotide sequence ID" value="NZ_JAEHHL010000008.1"/>
</dbReference>
<dbReference type="SMART" id="SM00822">
    <property type="entry name" value="PKS_KR"/>
    <property type="match status" value="1"/>
</dbReference>
<dbReference type="PRINTS" id="PR00081">
    <property type="entry name" value="GDHRDH"/>
</dbReference>
<dbReference type="InterPro" id="IPR002347">
    <property type="entry name" value="SDR_fam"/>
</dbReference>
<reference evidence="5" key="1">
    <citation type="submission" date="2020-12" db="EMBL/GenBank/DDBJ databases">
        <title>Bacterial taxonomy.</title>
        <authorList>
            <person name="Pan X."/>
        </authorList>
    </citation>
    <scope>NUCLEOTIDE SEQUENCE</scope>
    <source>
        <strain evidence="5">M0105</strain>
    </source>
</reference>
<dbReference type="PRINTS" id="PR00080">
    <property type="entry name" value="SDRFAMILY"/>
</dbReference>
<dbReference type="InterPro" id="IPR020904">
    <property type="entry name" value="Sc_DH/Rdtase_CS"/>
</dbReference>
<evidence type="ECO:0000313" key="5">
    <source>
        <dbReference type="EMBL" id="MBK0400406.1"/>
    </source>
</evidence>
<proteinExistence type="inferred from homology"/>